<feature type="non-terminal residue" evidence="2">
    <location>
        <position position="1"/>
    </location>
</feature>
<evidence type="ECO:0000313" key="2">
    <source>
        <dbReference type="EMBL" id="KZT24067.1"/>
    </source>
</evidence>
<feature type="domain" description="HAT C-terminal dimerisation" evidence="1">
    <location>
        <begin position="1"/>
        <end position="54"/>
    </location>
</feature>
<dbReference type="SUPFAM" id="SSF53098">
    <property type="entry name" value="Ribonuclease H-like"/>
    <property type="match status" value="1"/>
</dbReference>
<organism evidence="2 3">
    <name type="scientific">Neolentinus lepideus HHB14362 ss-1</name>
    <dbReference type="NCBI Taxonomy" id="1314782"/>
    <lineage>
        <taxon>Eukaryota</taxon>
        <taxon>Fungi</taxon>
        <taxon>Dikarya</taxon>
        <taxon>Basidiomycota</taxon>
        <taxon>Agaricomycotina</taxon>
        <taxon>Agaricomycetes</taxon>
        <taxon>Gloeophyllales</taxon>
        <taxon>Gloeophyllaceae</taxon>
        <taxon>Neolentinus</taxon>
    </lineage>
</organism>
<feature type="non-terminal residue" evidence="2">
    <location>
        <position position="82"/>
    </location>
</feature>
<proteinExistence type="predicted"/>
<evidence type="ECO:0000313" key="3">
    <source>
        <dbReference type="Proteomes" id="UP000076761"/>
    </source>
</evidence>
<dbReference type="InterPro" id="IPR012337">
    <property type="entry name" value="RNaseH-like_sf"/>
</dbReference>
<dbReference type="InParanoid" id="A0A165RNC7"/>
<dbReference type="Pfam" id="PF05699">
    <property type="entry name" value="Dimer_Tnp_hAT"/>
    <property type="match status" value="1"/>
</dbReference>
<reference evidence="2 3" key="1">
    <citation type="journal article" date="2016" name="Mol. Biol. Evol.">
        <title>Comparative Genomics of Early-Diverging Mushroom-Forming Fungi Provides Insights into the Origins of Lignocellulose Decay Capabilities.</title>
        <authorList>
            <person name="Nagy L.G."/>
            <person name="Riley R."/>
            <person name="Tritt A."/>
            <person name="Adam C."/>
            <person name="Daum C."/>
            <person name="Floudas D."/>
            <person name="Sun H."/>
            <person name="Yadav J.S."/>
            <person name="Pangilinan J."/>
            <person name="Larsson K.H."/>
            <person name="Matsuura K."/>
            <person name="Barry K."/>
            <person name="Labutti K."/>
            <person name="Kuo R."/>
            <person name="Ohm R.A."/>
            <person name="Bhattacharya S.S."/>
            <person name="Shirouzu T."/>
            <person name="Yoshinaga Y."/>
            <person name="Martin F.M."/>
            <person name="Grigoriev I.V."/>
            <person name="Hibbett D.S."/>
        </authorList>
    </citation>
    <scope>NUCLEOTIDE SEQUENCE [LARGE SCALE GENOMIC DNA]</scope>
    <source>
        <strain evidence="2 3">HHB14362 ss-1</strain>
    </source>
</reference>
<gene>
    <name evidence="2" type="ORF">NEOLEDRAFT_1028302</name>
</gene>
<dbReference type="Proteomes" id="UP000076761">
    <property type="component" value="Unassembled WGS sequence"/>
</dbReference>
<dbReference type="GO" id="GO:0046983">
    <property type="term" value="F:protein dimerization activity"/>
    <property type="evidence" value="ECO:0007669"/>
    <property type="project" value="InterPro"/>
</dbReference>
<dbReference type="OrthoDB" id="3062869at2759"/>
<keyword evidence="3" id="KW-1185">Reference proteome</keyword>
<dbReference type="AlphaFoldDB" id="A0A165RNC7"/>
<evidence type="ECO:0000259" key="1">
    <source>
        <dbReference type="Pfam" id="PF05699"/>
    </source>
</evidence>
<accession>A0A165RNC7</accession>
<sequence>NSNIFPVWASLARDYLSVMGSSVSSERAFSHAGITISKRRNRLKADIVEAIQGMKCSLRHDLLFRVLPTSLDEPDFEATMED</sequence>
<name>A0A165RNC7_9AGAM</name>
<dbReference type="EMBL" id="KV425580">
    <property type="protein sequence ID" value="KZT24067.1"/>
    <property type="molecule type" value="Genomic_DNA"/>
</dbReference>
<dbReference type="InterPro" id="IPR008906">
    <property type="entry name" value="HATC_C_dom"/>
</dbReference>
<protein>
    <recommendedName>
        <fullName evidence="1">HAT C-terminal dimerisation domain-containing protein</fullName>
    </recommendedName>
</protein>